<feature type="domain" description="ABC transporter" evidence="4">
    <location>
        <begin position="2"/>
        <end position="235"/>
    </location>
</feature>
<organism evidence="5 6">
    <name type="scientific">Tenacibaculum lutimaris</name>
    <dbReference type="NCBI Taxonomy" id="285258"/>
    <lineage>
        <taxon>Bacteria</taxon>
        <taxon>Pseudomonadati</taxon>
        <taxon>Bacteroidota</taxon>
        <taxon>Flavobacteriia</taxon>
        <taxon>Flavobacteriales</taxon>
        <taxon>Flavobacteriaceae</taxon>
        <taxon>Tenacibaculum</taxon>
    </lineage>
</organism>
<dbReference type="GO" id="GO:0005524">
    <property type="term" value="F:ATP binding"/>
    <property type="evidence" value="ECO:0007669"/>
    <property type="project" value="UniProtKB-KW"/>
</dbReference>
<dbReference type="PANTHER" id="PTHR42781">
    <property type="entry name" value="SPERMIDINE/PUTRESCINE IMPORT ATP-BINDING PROTEIN POTA"/>
    <property type="match status" value="1"/>
</dbReference>
<reference evidence="5 6" key="1">
    <citation type="submission" date="2018-09" db="EMBL/GenBank/DDBJ databases">
        <title>Genomic Encyclopedia of Archaeal and Bacterial Type Strains, Phase II (KMG-II): from individual species to whole genera.</title>
        <authorList>
            <person name="Goeker M."/>
        </authorList>
    </citation>
    <scope>NUCLEOTIDE SEQUENCE [LARGE SCALE GENOMIC DNA]</scope>
    <source>
        <strain evidence="5 6">DSM 16505</strain>
    </source>
</reference>
<keyword evidence="6" id="KW-1185">Reference proteome</keyword>
<evidence type="ECO:0000313" key="6">
    <source>
        <dbReference type="Proteomes" id="UP000285780"/>
    </source>
</evidence>
<evidence type="ECO:0000256" key="2">
    <source>
        <dbReference type="ARBA" id="ARBA00022741"/>
    </source>
</evidence>
<dbReference type="InterPro" id="IPR027417">
    <property type="entry name" value="P-loop_NTPase"/>
</dbReference>
<evidence type="ECO:0000256" key="3">
    <source>
        <dbReference type="ARBA" id="ARBA00022840"/>
    </source>
</evidence>
<dbReference type="Gene3D" id="3.40.50.300">
    <property type="entry name" value="P-loop containing nucleotide triphosphate hydrolases"/>
    <property type="match status" value="1"/>
</dbReference>
<dbReference type="EMBL" id="RAQM01000006">
    <property type="protein sequence ID" value="RKF05098.1"/>
    <property type="molecule type" value="Genomic_DNA"/>
</dbReference>
<dbReference type="Pfam" id="PF00005">
    <property type="entry name" value="ABC_tran"/>
    <property type="match status" value="1"/>
</dbReference>
<gene>
    <name evidence="5" type="ORF">C8N26_0498</name>
</gene>
<dbReference type="InterPro" id="IPR017871">
    <property type="entry name" value="ABC_transporter-like_CS"/>
</dbReference>
<dbReference type="InterPro" id="IPR050093">
    <property type="entry name" value="ABC_SmlMolc_Importer"/>
</dbReference>
<dbReference type="GO" id="GO:0016887">
    <property type="term" value="F:ATP hydrolysis activity"/>
    <property type="evidence" value="ECO:0007669"/>
    <property type="project" value="InterPro"/>
</dbReference>
<keyword evidence="2" id="KW-0547">Nucleotide-binding</keyword>
<evidence type="ECO:0000259" key="4">
    <source>
        <dbReference type="PROSITE" id="PS50893"/>
    </source>
</evidence>
<sequence>MLQVNNISFTYPSKEKTLENIQFSLQKGEHLCVMGESGCGKSTLLKIVYGLLDVDKGDLFWNNTQILGPEHHLVPGMEFFKYVAQDFDLMPFTSVSENIKKFLSRFYPKEAEERTQELLEVIEMTELANEKVKNLSGGQQQRVAIARALAKEPELLLLDEPFSQIDNFKKNSLRRRLFAYLKKKNIACIVATHDGNDALSFADNMMVIRNHQVLAYDSPSNLYQNPKEKYVASLFDDVNEVSINNQTLLLYPNQLQIVDEPSNLKGTVVKSYFKGGYWLIEVAYNNQSIFINHQENIEEKTTAFFKLKKAV</sequence>
<protein>
    <submittedName>
        <fullName evidence="5">ABC-type Fe3+/spermidine/putrescine transport system ATPase subunit</fullName>
    </submittedName>
</protein>
<proteinExistence type="predicted"/>
<dbReference type="Proteomes" id="UP000285780">
    <property type="component" value="Unassembled WGS sequence"/>
</dbReference>
<dbReference type="SMART" id="SM00382">
    <property type="entry name" value="AAA"/>
    <property type="match status" value="1"/>
</dbReference>
<comment type="caution">
    <text evidence="5">The sequence shown here is derived from an EMBL/GenBank/DDBJ whole genome shotgun (WGS) entry which is preliminary data.</text>
</comment>
<keyword evidence="1" id="KW-0813">Transport</keyword>
<keyword evidence="3" id="KW-0067">ATP-binding</keyword>
<dbReference type="PANTHER" id="PTHR42781:SF4">
    <property type="entry name" value="SPERMIDINE_PUTRESCINE IMPORT ATP-BINDING PROTEIN POTA"/>
    <property type="match status" value="1"/>
</dbReference>
<dbReference type="RefSeq" id="WP_028891586.1">
    <property type="nucleotide sequence ID" value="NZ_RAQM01000006.1"/>
</dbReference>
<dbReference type="PROSITE" id="PS00211">
    <property type="entry name" value="ABC_TRANSPORTER_1"/>
    <property type="match status" value="1"/>
</dbReference>
<evidence type="ECO:0000313" key="5">
    <source>
        <dbReference type="EMBL" id="RKF05098.1"/>
    </source>
</evidence>
<dbReference type="PROSITE" id="PS50893">
    <property type="entry name" value="ABC_TRANSPORTER_2"/>
    <property type="match status" value="1"/>
</dbReference>
<evidence type="ECO:0000256" key="1">
    <source>
        <dbReference type="ARBA" id="ARBA00022448"/>
    </source>
</evidence>
<name>A0A420E4S8_9FLAO</name>
<dbReference type="AlphaFoldDB" id="A0A420E4S8"/>
<dbReference type="SUPFAM" id="SSF52540">
    <property type="entry name" value="P-loop containing nucleoside triphosphate hydrolases"/>
    <property type="match status" value="1"/>
</dbReference>
<dbReference type="InterPro" id="IPR003593">
    <property type="entry name" value="AAA+_ATPase"/>
</dbReference>
<accession>A0A420E4S8</accession>
<dbReference type="InterPro" id="IPR003439">
    <property type="entry name" value="ABC_transporter-like_ATP-bd"/>
</dbReference>